<evidence type="ECO:0008006" key="3">
    <source>
        <dbReference type="Google" id="ProtNLM"/>
    </source>
</evidence>
<dbReference type="AlphaFoldDB" id="A0A0P7J6R4"/>
<dbReference type="EMBL" id="LKBA01000004">
    <property type="protein sequence ID" value="KPN63960.1"/>
    <property type="molecule type" value="Genomic_DNA"/>
</dbReference>
<name>A0A0P7J6R4_9RHOB</name>
<dbReference type="RefSeq" id="WP_055187743.1">
    <property type="nucleotide sequence ID" value="NZ_FPBS01000004.1"/>
</dbReference>
<dbReference type="STRING" id="154981.AKJ29_14910"/>
<dbReference type="SUPFAM" id="SSF56059">
    <property type="entry name" value="Glutathione synthetase ATP-binding domain-like"/>
    <property type="match status" value="1"/>
</dbReference>
<dbReference type="Proteomes" id="UP000050471">
    <property type="component" value="Unassembled WGS sequence"/>
</dbReference>
<proteinExistence type="predicted"/>
<evidence type="ECO:0000313" key="2">
    <source>
        <dbReference type="Proteomes" id="UP000050471"/>
    </source>
</evidence>
<dbReference type="OrthoDB" id="460582at2"/>
<gene>
    <name evidence="1" type="ORF">AKJ29_14910</name>
</gene>
<evidence type="ECO:0000313" key="1">
    <source>
        <dbReference type="EMBL" id="KPN63960.1"/>
    </source>
</evidence>
<sequence>MEPQTRIGLANLTKMAYQGQDLTPVQTRLLRQCLSEGPCEGALMDLSVIEQLQGNQPLGLEWQAKALSRQRAFVTNQGERAKHRVLVFAKPGHMGANTPVEFLLQRSDFEIITYYPHASDGTHLDLPDHDVAFCAIPADTATTDPIFGQVRRLAASAGSTVLNLPGAQLMLERHQLGQRFSYVPGLRFPQTKRVTLDELVTALMNETEDQMLSALGGYPIVIRPCGSHAGKGLANIPSREALISYLVNHPEPAFFLSEYIHYATPCDGQFRKYRVVFVDGQPFPCHMAIATHWDIWYLNAGMEACADKRREEARFMDHFRDDFATRHKHALRAITDGIGLGYFGIDCAEDAQGNLVVFEADNALIVHDMDCDTTFPYKPPHMQRIFAAFEEMLLKNCRPTGSRDPAPFQFRPSAPRVRLSA</sequence>
<reference evidence="1 2" key="1">
    <citation type="submission" date="2015-09" db="EMBL/GenBank/DDBJ databases">
        <title>Draft genome sequence of Aliiroseovarius crassostreae CV919-312TSm, the causative agent of Roseovarius Oyster Disease (formerly Juvenile Oyster Disease).</title>
        <authorList>
            <person name="Kessner L."/>
            <person name="Spinard E."/>
            <person name="Nelson D."/>
        </authorList>
    </citation>
    <scope>NUCLEOTIDE SEQUENCE [LARGE SCALE GENOMIC DNA]</scope>
    <source>
        <strain evidence="1 2">CV919-312</strain>
    </source>
</reference>
<keyword evidence="2" id="KW-1185">Reference proteome</keyword>
<organism evidence="1 2">
    <name type="scientific">Aliiroseovarius crassostreae</name>
    <dbReference type="NCBI Taxonomy" id="154981"/>
    <lineage>
        <taxon>Bacteria</taxon>
        <taxon>Pseudomonadati</taxon>
        <taxon>Pseudomonadota</taxon>
        <taxon>Alphaproteobacteria</taxon>
        <taxon>Rhodobacterales</taxon>
        <taxon>Paracoccaceae</taxon>
        <taxon>Aliiroseovarius</taxon>
    </lineage>
</organism>
<comment type="caution">
    <text evidence="1">The sequence shown here is derived from an EMBL/GenBank/DDBJ whole genome shotgun (WGS) entry which is preliminary data.</text>
</comment>
<protein>
    <recommendedName>
        <fullName evidence="3">ATP-grasp domain-containing protein</fullName>
    </recommendedName>
</protein>
<accession>A0A0P7J6R4</accession>